<keyword evidence="1" id="KW-0812">Transmembrane</keyword>
<gene>
    <name evidence="2" type="ORF">AsAng_0007510</name>
</gene>
<evidence type="ECO:0000256" key="1">
    <source>
        <dbReference type="SAM" id="Phobius"/>
    </source>
</evidence>
<protein>
    <submittedName>
        <fullName evidence="2">Uncharacterized protein</fullName>
    </submittedName>
</protein>
<keyword evidence="1" id="KW-0472">Membrane</keyword>
<dbReference type="KEGG" id="aup:AsAng_0007510"/>
<accession>A0A916DR72</accession>
<dbReference type="AlphaFoldDB" id="A0A916DR72"/>
<keyword evidence="1" id="KW-1133">Transmembrane helix</keyword>
<keyword evidence="3" id="KW-1185">Reference proteome</keyword>
<evidence type="ECO:0000313" key="3">
    <source>
        <dbReference type="Proteomes" id="UP001060919"/>
    </source>
</evidence>
<organism evidence="2 3">
    <name type="scientific">Aureispira anguillae</name>
    <dbReference type="NCBI Taxonomy" id="2864201"/>
    <lineage>
        <taxon>Bacteria</taxon>
        <taxon>Pseudomonadati</taxon>
        <taxon>Bacteroidota</taxon>
        <taxon>Saprospiria</taxon>
        <taxon>Saprospirales</taxon>
        <taxon>Saprospiraceae</taxon>
        <taxon>Aureispira</taxon>
    </lineage>
</organism>
<dbReference type="EMBL" id="AP026867">
    <property type="protein sequence ID" value="BDS10046.1"/>
    <property type="molecule type" value="Genomic_DNA"/>
</dbReference>
<proteinExistence type="predicted"/>
<reference evidence="2" key="1">
    <citation type="submission" date="2022-09" db="EMBL/GenBank/DDBJ databases">
        <title>Aureispira anguillicida sp. nov., isolated from Leptocephalus of Japanese eel Anguilla japonica.</title>
        <authorList>
            <person name="Yuasa K."/>
            <person name="Mekata T."/>
            <person name="Ikunari K."/>
        </authorList>
    </citation>
    <scope>NUCLEOTIDE SEQUENCE</scope>
    <source>
        <strain evidence="2">EL160426</strain>
    </source>
</reference>
<sequence length="87" mass="9579">MILNPYLNSVKIKYIILLLFVNFLIVNSSAQNTFFMGTVSTGGSHNEGTLFRTDSVGMNLTVTANAGVYIIEVCSEEGIFVERIVKN</sequence>
<evidence type="ECO:0000313" key="2">
    <source>
        <dbReference type="EMBL" id="BDS10046.1"/>
    </source>
</evidence>
<name>A0A916DR72_9BACT</name>
<feature type="transmembrane region" description="Helical" evidence="1">
    <location>
        <begin position="12"/>
        <end position="30"/>
    </location>
</feature>
<dbReference type="Proteomes" id="UP001060919">
    <property type="component" value="Chromosome"/>
</dbReference>